<protein>
    <submittedName>
        <fullName evidence="2">Uncharacterized protein</fullName>
    </submittedName>
</protein>
<comment type="caution">
    <text evidence="2">The sequence shown here is derived from an EMBL/GenBank/DDBJ whole genome shotgun (WGS) entry which is preliminary data.</text>
</comment>
<evidence type="ECO:0000256" key="1">
    <source>
        <dbReference type="SAM" id="MobiDB-lite"/>
    </source>
</evidence>
<evidence type="ECO:0000313" key="2">
    <source>
        <dbReference type="EMBL" id="TVY90195.1"/>
    </source>
</evidence>
<feature type="region of interest" description="Disordered" evidence="1">
    <location>
        <begin position="509"/>
        <end position="535"/>
    </location>
</feature>
<dbReference type="AlphaFoldDB" id="A0A559MB52"/>
<dbReference type="EMBL" id="QGML01000949">
    <property type="protein sequence ID" value="TVY90195.1"/>
    <property type="molecule type" value="Genomic_DNA"/>
</dbReference>
<organism evidence="2 3">
    <name type="scientific">Lachnellula willkommii</name>
    <dbReference type="NCBI Taxonomy" id="215461"/>
    <lineage>
        <taxon>Eukaryota</taxon>
        <taxon>Fungi</taxon>
        <taxon>Dikarya</taxon>
        <taxon>Ascomycota</taxon>
        <taxon>Pezizomycotina</taxon>
        <taxon>Leotiomycetes</taxon>
        <taxon>Helotiales</taxon>
        <taxon>Lachnaceae</taxon>
        <taxon>Lachnellula</taxon>
    </lineage>
</organism>
<evidence type="ECO:0000313" key="3">
    <source>
        <dbReference type="Proteomes" id="UP000315522"/>
    </source>
</evidence>
<sequence length="604" mass="67508">MEDAIRPNEKAFKAMYERGYRTWCSLYEMTAAEPQSEVPWEDYLCQLETAFPCHPAFPEDLSVDTSIRSTALVAGTSTWGPTQGSCDLPSFNQEFWTRVATSRPTILSVSEESPRWFGEENDHIAVLLLAWTYILSARLAEILPGAIGPEYNSNEAIWKDGNFALGRDSDASIVDLGDVDDDAARWWAAVLAVEGGWNTSIPRDKGPTLHSLWYTKIDSQPLMLTRSCKSHPNPTQHHPPASFTVALRHLTDYCEHHQAFEQSHAALAAALLLPAASYDNAKVQVSTPRFRQKAEGHKSRRKTLAWIHNLEQLDKLLALSCNPVGTKALLTSIFFEPGVECNICGAWLEGTFAFLDSDTMKDQQLLLRVLMKRDPTLGFLWLGAFIIGGQARSLQEGRAAWWKIDLDTAAWTGTLMSFIQEPISAIPSEAGEISRADEMRLLYLCHDQPYTSPPLFPWAPFGSTALTDTNLDVRVHAQCNTSHGLEYGTLVWRCRNNKRTTAVIPHLPYRAKNGNPTNTNISVDSDNLDQEEDDNSESITRNVFLWLREDGFPVAERDIREHEWIDNLDDDDDGGPITGDALSTAGGNLHGWLMKTITTRCNSL</sequence>
<proteinExistence type="predicted"/>
<keyword evidence="3" id="KW-1185">Reference proteome</keyword>
<accession>A0A559MB52</accession>
<reference evidence="2 3" key="1">
    <citation type="submission" date="2018-05" db="EMBL/GenBank/DDBJ databases">
        <title>Genome sequencing and assembly of the regulated plant pathogen Lachnellula willkommii and related sister species for the development of diagnostic species identification markers.</title>
        <authorList>
            <person name="Giroux E."/>
            <person name="Bilodeau G."/>
        </authorList>
    </citation>
    <scope>NUCLEOTIDE SEQUENCE [LARGE SCALE GENOMIC DNA]</scope>
    <source>
        <strain evidence="2 3">CBS 172.35</strain>
    </source>
</reference>
<name>A0A559MB52_9HELO</name>
<gene>
    <name evidence="2" type="ORF">LAWI1_G004309</name>
</gene>
<dbReference type="Proteomes" id="UP000315522">
    <property type="component" value="Unassembled WGS sequence"/>
</dbReference>
<feature type="compositionally biased region" description="Acidic residues" evidence="1">
    <location>
        <begin position="526"/>
        <end position="535"/>
    </location>
</feature>
<feature type="compositionally biased region" description="Polar residues" evidence="1">
    <location>
        <begin position="514"/>
        <end position="525"/>
    </location>
</feature>